<dbReference type="PANTHER" id="PTHR33710:SF62">
    <property type="entry name" value="DUF4283 DOMAIN PROTEIN"/>
    <property type="match status" value="1"/>
</dbReference>
<gene>
    <name evidence="2" type="ORF">CFP56_029828</name>
</gene>
<organism evidence="2 3">
    <name type="scientific">Quercus suber</name>
    <name type="common">Cork oak</name>
    <dbReference type="NCBI Taxonomy" id="58331"/>
    <lineage>
        <taxon>Eukaryota</taxon>
        <taxon>Viridiplantae</taxon>
        <taxon>Streptophyta</taxon>
        <taxon>Embryophyta</taxon>
        <taxon>Tracheophyta</taxon>
        <taxon>Spermatophyta</taxon>
        <taxon>Magnoliopsida</taxon>
        <taxon>eudicotyledons</taxon>
        <taxon>Gunneridae</taxon>
        <taxon>Pentapetalae</taxon>
        <taxon>rosids</taxon>
        <taxon>fabids</taxon>
        <taxon>Fagales</taxon>
        <taxon>Fagaceae</taxon>
        <taxon>Quercus</taxon>
    </lineage>
</organism>
<proteinExistence type="predicted"/>
<name>A0AAW0LV90_QUESU</name>
<dbReference type="Gene3D" id="3.60.10.10">
    <property type="entry name" value="Endonuclease/exonuclease/phosphatase"/>
    <property type="match status" value="1"/>
</dbReference>
<evidence type="ECO:0000259" key="1">
    <source>
        <dbReference type="Pfam" id="PF03372"/>
    </source>
</evidence>
<evidence type="ECO:0000313" key="2">
    <source>
        <dbReference type="EMBL" id="KAK7855082.1"/>
    </source>
</evidence>
<dbReference type="SUPFAM" id="SSF56219">
    <property type="entry name" value="DNase I-like"/>
    <property type="match status" value="1"/>
</dbReference>
<feature type="domain" description="Endonuclease/exonuclease/phosphatase" evidence="1">
    <location>
        <begin position="17"/>
        <end position="182"/>
    </location>
</feature>
<dbReference type="PANTHER" id="PTHR33710">
    <property type="entry name" value="BNAC02G09200D PROTEIN"/>
    <property type="match status" value="1"/>
</dbReference>
<dbReference type="EMBL" id="PKMF04000049">
    <property type="protein sequence ID" value="KAK7855082.1"/>
    <property type="molecule type" value="Genomic_DNA"/>
</dbReference>
<comment type="caution">
    <text evidence="2">The sequence shown here is derived from an EMBL/GenBank/DDBJ whole genome shotgun (WGS) entry which is preliminary data.</text>
</comment>
<dbReference type="InterPro" id="IPR005135">
    <property type="entry name" value="Endo/exonuclease/phosphatase"/>
</dbReference>
<evidence type="ECO:0000313" key="3">
    <source>
        <dbReference type="Proteomes" id="UP000237347"/>
    </source>
</evidence>
<dbReference type="InterPro" id="IPR036691">
    <property type="entry name" value="Endo/exonu/phosph_ase_sf"/>
</dbReference>
<dbReference type="GO" id="GO:0003824">
    <property type="term" value="F:catalytic activity"/>
    <property type="evidence" value="ECO:0007669"/>
    <property type="project" value="InterPro"/>
</dbReference>
<dbReference type="Proteomes" id="UP000237347">
    <property type="component" value="Unassembled WGS sequence"/>
</dbReference>
<reference evidence="2 3" key="1">
    <citation type="journal article" date="2018" name="Sci. Data">
        <title>The draft genome sequence of cork oak.</title>
        <authorList>
            <person name="Ramos A.M."/>
            <person name="Usie A."/>
            <person name="Barbosa P."/>
            <person name="Barros P.M."/>
            <person name="Capote T."/>
            <person name="Chaves I."/>
            <person name="Simoes F."/>
            <person name="Abreu I."/>
            <person name="Carrasquinho I."/>
            <person name="Faro C."/>
            <person name="Guimaraes J.B."/>
            <person name="Mendonca D."/>
            <person name="Nobrega F."/>
            <person name="Rodrigues L."/>
            <person name="Saibo N.J.M."/>
            <person name="Varela M.C."/>
            <person name="Egas C."/>
            <person name="Matos J."/>
            <person name="Miguel C.M."/>
            <person name="Oliveira M.M."/>
            <person name="Ricardo C.P."/>
            <person name="Goncalves S."/>
        </authorList>
    </citation>
    <scope>NUCLEOTIDE SEQUENCE [LARGE SCALE GENOMIC DNA]</scope>
    <source>
        <strain evidence="3">cv. HL8</strain>
    </source>
</reference>
<protein>
    <recommendedName>
        <fullName evidence="1">Endonuclease/exonuclease/phosphatase domain-containing protein</fullName>
    </recommendedName>
</protein>
<accession>A0AAW0LV90</accession>
<dbReference type="Pfam" id="PF03372">
    <property type="entry name" value="Exo_endo_phos"/>
    <property type="match status" value="1"/>
</dbReference>
<keyword evidence="3" id="KW-1185">Reference proteome</keyword>
<sequence>MKGFQHKLGFTQGIIVPSDGKSGGLAMLWKEGVDVRFKSCSHSHIDVVVHGEGNGGPWRTTGFYGHPVTSKRQSSWQLIESLFAQCKMSWLVCGDFNEIMHSDEKLRWKERDADQIGEFRESLSRCGLFDLGFVGPKFTWCNGRYGDQRTLLRLDRMVANEEWMKIFPEAKVHNVSMSASDHSLLVLLLKKNHYRKRGKKRFFFEAMWTKEEECKEVIEMAWDPYMDDSARPIQERLERCQSQLQCWNQNSFGNVYKCLK</sequence>
<dbReference type="AlphaFoldDB" id="A0AAW0LV90"/>